<dbReference type="RefSeq" id="WP_205496695.1">
    <property type="nucleotide sequence ID" value="NZ_JAFHAP010000014.1"/>
</dbReference>
<dbReference type="Proteomes" id="UP001177120">
    <property type="component" value="Unassembled WGS sequence"/>
</dbReference>
<proteinExistence type="predicted"/>
<feature type="transmembrane region" description="Helical" evidence="1">
    <location>
        <begin position="51"/>
        <end position="70"/>
    </location>
</feature>
<evidence type="ECO:0008006" key="4">
    <source>
        <dbReference type="Google" id="ProtNLM"/>
    </source>
</evidence>
<gene>
    <name evidence="2" type="ORF">JQC72_14010</name>
</gene>
<accession>A0ABS2WM68</accession>
<evidence type="ECO:0000256" key="1">
    <source>
        <dbReference type="SAM" id="Phobius"/>
    </source>
</evidence>
<comment type="caution">
    <text evidence="2">The sequence shown here is derived from an EMBL/GenBank/DDBJ whole genome shotgun (WGS) entry which is preliminary data.</text>
</comment>
<sequence>MKNVILATVLSIVYPGIGQIYNRQKIKGFIFVVIQLILAVLNILALGKMNLLYNSIWVIGIIDAFVFAIIKEKRAKHDLDETEDTEGKKRPWVLIAVTTVVAYLLHYGIAYLLGTALFSPLQMGMQQQAPSIKSEVQSYLEKKYHKKFVVDQEKYIWQTGAYQLVVHPADDPKLFFPVTKDEVYGIVDGYIQRLWVKQSTEEVTPIVKSIYPEHVTIESAVAIDETDEKKAVKLNKVLTYKEYRKENKGYVHDLRIYVIKTVNPTEEKENLFRLITELRKHGITELRLIAQYFDPVLLKKGVSSVNFDTQLKYFPYQTYICDPNEYDIKKVQTVDDLDQHFREVK</sequence>
<reference evidence="2" key="1">
    <citation type="journal article" date="2024" name="Int. J. Syst. Evol. Microbiol.">
        <title>Polycladomyces zharkentensis sp. nov., a novel thermophilic cellulose- and starch-degrading member of the Bacillota from a geothermal aquifer in Kazakhstan.</title>
        <authorList>
            <person name="Mashzhan A."/>
            <person name="Kistaubayeva A."/>
            <person name="Javier-Lopez R."/>
            <person name="Bissenova U."/>
            <person name="Bissenbay A."/>
            <person name="Birkeland N.K."/>
        </authorList>
    </citation>
    <scope>NUCLEOTIDE SEQUENCE</scope>
    <source>
        <strain evidence="2">ZKZ2T</strain>
    </source>
</reference>
<keyword evidence="3" id="KW-1185">Reference proteome</keyword>
<keyword evidence="1" id="KW-0812">Transmembrane</keyword>
<protein>
    <recommendedName>
        <fullName evidence="4">TM2 domain-containing protein</fullName>
    </recommendedName>
</protein>
<feature type="transmembrane region" description="Helical" evidence="1">
    <location>
        <begin position="91"/>
        <end position="113"/>
    </location>
</feature>
<keyword evidence="1" id="KW-0472">Membrane</keyword>
<evidence type="ECO:0000313" key="3">
    <source>
        <dbReference type="Proteomes" id="UP001177120"/>
    </source>
</evidence>
<name>A0ABS2WM68_9BACL</name>
<feature type="transmembrane region" description="Helical" evidence="1">
    <location>
        <begin position="28"/>
        <end position="45"/>
    </location>
</feature>
<dbReference type="EMBL" id="JAFHAP010000014">
    <property type="protein sequence ID" value="MBN2910614.1"/>
    <property type="molecule type" value="Genomic_DNA"/>
</dbReference>
<organism evidence="2 3">
    <name type="scientific">Polycladomyces zharkentensis</name>
    <dbReference type="NCBI Taxonomy" id="2807616"/>
    <lineage>
        <taxon>Bacteria</taxon>
        <taxon>Bacillati</taxon>
        <taxon>Bacillota</taxon>
        <taxon>Bacilli</taxon>
        <taxon>Bacillales</taxon>
        <taxon>Thermoactinomycetaceae</taxon>
        <taxon>Polycladomyces</taxon>
    </lineage>
</organism>
<keyword evidence="1" id="KW-1133">Transmembrane helix</keyword>
<evidence type="ECO:0000313" key="2">
    <source>
        <dbReference type="EMBL" id="MBN2910614.1"/>
    </source>
</evidence>